<gene>
    <name evidence="1" type="ORF">LV83_00640</name>
</gene>
<proteinExistence type="predicted"/>
<evidence type="ECO:0000313" key="2">
    <source>
        <dbReference type="Proteomes" id="UP000249610"/>
    </source>
</evidence>
<keyword evidence="2" id="KW-1185">Reference proteome</keyword>
<comment type="caution">
    <text evidence="1">The sequence shown here is derived from an EMBL/GenBank/DDBJ whole genome shotgun (WGS) entry which is preliminary data.</text>
</comment>
<dbReference type="Proteomes" id="UP000249610">
    <property type="component" value="Unassembled WGS sequence"/>
</dbReference>
<accession>A0A327PTH7</accession>
<name>A0A327PTH7_9BACT</name>
<dbReference type="EMBL" id="QLLK01000001">
    <property type="protein sequence ID" value="RAI95389.1"/>
    <property type="molecule type" value="Genomic_DNA"/>
</dbReference>
<dbReference type="OrthoDB" id="826725at2"/>
<evidence type="ECO:0000313" key="1">
    <source>
        <dbReference type="EMBL" id="RAI95389.1"/>
    </source>
</evidence>
<sequence length="60" mass="6590">MSFAFFMGNPTNVQAEGEEEDWICCQHPFGTGCTDKDGYEWPDDIRIDGSQPTCTGISPG</sequence>
<dbReference type="RefSeq" id="WP_146613678.1">
    <property type="nucleotide sequence ID" value="NZ_QLLK01000001.1"/>
</dbReference>
<reference evidence="1 2" key="1">
    <citation type="submission" date="2018-06" db="EMBL/GenBank/DDBJ databases">
        <title>Genomic Encyclopedia of Archaeal and Bacterial Type Strains, Phase II (KMG-II): from individual species to whole genera.</title>
        <authorList>
            <person name="Goeker M."/>
        </authorList>
    </citation>
    <scope>NUCLEOTIDE SEQUENCE [LARGE SCALE GENOMIC DNA]</scope>
    <source>
        <strain evidence="1 2">DSM 23446</strain>
    </source>
</reference>
<dbReference type="AlphaFoldDB" id="A0A327PTH7"/>
<protein>
    <submittedName>
        <fullName evidence="1">Uncharacterized protein</fullName>
    </submittedName>
</protein>
<organism evidence="1 2">
    <name type="scientific">Algoriphagus yeomjeoni</name>
    <dbReference type="NCBI Taxonomy" id="291403"/>
    <lineage>
        <taxon>Bacteria</taxon>
        <taxon>Pseudomonadati</taxon>
        <taxon>Bacteroidota</taxon>
        <taxon>Cytophagia</taxon>
        <taxon>Cytophagales</taxon>
        <taxon>Cyclobacteriaceae</taxon>
        <taxon>Algoriphagus</taxon>
    </lineage>
</organism>